<evidence type="ECO:0000256" key="1">
    <source>
        <dbReference type="SAM" id="MobiDB-lite"/>
    </source>
</evidence>
<evidence type="ECO:0000313" key="3">
    <source>
        <dbReference type="Proteomes" id="UP001501727"/>
    </source>
</evidence>
<evidence type="ECO:0008006" key="4">
    <source>
        <dbReference type="Google" id="ProtNLM"/>
    </source>
</evidence>
<name>A0ABP7MGR6_9GAMM</name>
<comment type="caution">
    <text evidence="2">The sequence shown here is derived from an EMBL/GenBank/DDBJ whole genome shotgun (WGS) entry which is preliminary data.</text>
</comment>
<protein>
    <recommendedName>
        <fullName evidence="4">Secreted protein</fullName>
    </recommendedName>
</protein>
<evidence type="ECO:0000313" key="2">
    <source>
        <dbReference type="EMBL" id="GAA3920637.1"/>
    </source>
</evidence>
<feature type="compositionally biased region" description="Low complexity" evidence="1">
    <location>
        <begin position="216"/>
        <end position="228"/>
    </location>
</feature>
<sequence length="242" mass="25176">MFMFYIKNRPQGLFESGGAPTLAGTEERVSDMRRTVVSLVLLLAVPGLVQAAVECPGTTVPQATPVRPTVIAPVSSDLAAASYQLGTQASVLTQAYDESQSADQVLLRLRIEGCQDVAKAMPAPSAINPNDPAAYKPQTEFDNTPWRFDMSQGGKRMTADEFSAWMESRGVRVAKGSAPAPVAAIPVAVDGTVVPPAAVPAGSEVVPVQAPPAESAQSEPQPAEGAQPEPKPAAEVSESGTP</sequence>
<dbReference type="EMBL" id="BAAAZU010000006">
    <property type="protein sequence ID" value="GAA3920637.1"/>
    <property type="molecule type" value="Genomic_DNA"/>
</dbReference>
<accession>A0ABP7MGR6</accession>
<gene>
    <name evidence="2" type="ORF">GCM10022229_12900</name>
</gene>
<organism evidence="2 3">
    <name type="scientific">Luteimonas lutimaris</name>
    <dbReference type="NCBI Taxonomy" id="698645"/>
    <lineage>
        <taxon>Bacteria</taxon>
        <taxon>Pseudomonadati</taxon>
        <taxon>Pseudomonadota</taxon>
        <taxon>Gammaproteobacteria</taxon>
        <taxon>Lysobacterales</taxon>
        <taxon>Lysobacteraceae</taxon>
        <taxon>Luteimonas</taxon>
    </lineage>
</organism>
<reference evidence="3" key="1">
    <citation type="journal article" date="2019" name="Int. J. Syst. Evol. Microbiol.">
        <title>The Global Catalogue of Microorganisms (GCM) 10K type strain sequencing project: providing services to taxonomists for standard genome sequencing and annotation.</title>
        <authorList>
            <consortium name="The Broad Institute Genomics Platform"/>
            <consortium name="The Broad Institute Genome Sequencing Center for Infectious Disease"/>
            <person name="Wu L."/>
            <person name="Ma J."/>
        </authorList>
    </citation>
    <scope>NUCLEOTIDE SEQUENCE [LARGE SCALE GENOMIC DNA]</scope>
    <source>
        <strain evidence="3">JCM 16916</strain>
    </source>
</reference>
<keyword evidence="3" id="KW-1185">Reference proteome</keyword>
<proteinExistence type="predicted"/>
<dbReference type="Proteomes" id="UP001501727">
    <property type="component" value="Unassembled WGS sequence"/>
</dbReference>
<feature type="region of interest" description="Disordered" evidence="1">
    <location>
        <begin position="205"/>
        <end position="242"/>
    </location>
</feature>